<keyword evidence="3" id="KW-1185">Reference proteome</keyword>
<sequence>GEDEDDEENVALNDSDDLDDGFAAAIGHQQQRGHQSSDAHEEASLSSLVSAESSFTQEDAVVTGPSGGGLLSSFERRRQSLLSDEASWRDYLMDDECEFWIELMDIAMDEVTEIMLQKRLGPSSSAAVTPQSLSPMSNSAAPLVVLTGVEPLALDDPTTGTTKDGHRATLILHHQHIEGAEDIPGSNHGLHLLSVPITASSPSTTSSPLSSSQRESRPPQLEETRTIAVDDITASTNAEQQQQSHADVAGNNNELCESSPTSLLAAAVVSPTAASTSSPVTPIPPPAVPVVVPHFGGDVSALPPQLQQYLQALHFQTVMLTEEMRKVTESHSTLSLDLVHAQRQIEAMQRETDQRGNHQQQHVPSASKEDESATGDDDQRAGAASSSSPRTPDVPVHPAFVAGSSETLVTSNDGPNATAQPPLVEVEGLEVEGAGNIARSVYHLLAYPLQCCMRRPT</sequence>
<dbReference type="EMBL" id="CYKH01002209">
    <property type="protein sequence ID" value="CUG93923.1"/>
    <property type="molecule type" value="Genomic_DNA"/>
</dbReference>
<evidence type="ECO:0000313" key="2">
    <source>
        <dbReference type="EMBL" id="CUG93923.1"/>
    </source>
</evidence>
<organism evidence="2 3">
    <name type="scientific">Bodo saltans</name>
    <name type="common">Flagellated protozoan</name>
    <dbReference type="NCBI Taxonomy" id="75058"/>
    <lineage>
        <taxon>Eukaryota</taxon>
        <taxon>Discoba</taxon>
        <taxon>Euglenozoa</taxon>
        <taxon>Kinetoplastea</taxon>
        <taxon>Metakinetoplastina</taxon>
        <taxon>Eubodonida</taxon>
        <taxon>Bodonidae</taxon>
        <taxon>Bodo</taxon>
    </lineage>
</organism>
<evidence type="ECO:0000313" key="3">
    <source>
        <dbReference type="Proteomes" id="UP000051952"/>
    </source>
</evidence>
<accession>A0A0S4JQX9</accession>
<dbReference type="Proteomes" id="UP000051952">
    <property type="component" value="Unassembled WGS sequence"/>
</dbReference>
<evidence type="ECO:0000256" key="1">
    <source>
        <dbReference type="SAM" id="MobiDB-lite"/>
    </source>
</evidence>
<feature type="compositionally biased region" description="Acidic residues" evidence="1">
    <location>
        <begin position="1"/>
        <end position="20"/>
    </location>
</feature>
<protein>
    <submittedName>
        <fullName evidence="2">Uncharacterized protein</fullName>
    </submittedName>
</protein>
<feature type="region of interest" description="Disordered" evidence="1">
    <location>
        <begin position="198"/>
        <end position="223"/>
    </location>
</feature>
<gene>
    <name evidence="2" type="ORF">BSAL_45690</name>
</gene>
<feature type="non-terminal residue" evidence="2">
    <location>
        <position position="1"/>
    </location>
</feature>
<feature type="region of interest" description="Disordered" evidence="1">
    <location>
        <begin position="1"/>
        <end position="50"/>
    </location>
</feature>
<proteinExistence type="predicted"/>
<dbReference type="VEuPathDB" id="TriTrypDB:BSAL_45690"/>
<dbReference type="AlphaFoldDB" id="A0A0S4JQX9"/>
<feature type="compositionally biased region" description="Low complexity" evidence="1">
    <location>
        <begin position="200"/>
        <end position="213"/>
    </location>
</feature>
<name>A0A0S4JQX9_BODSA</name>
<feature type="compositionally biased region" description="Basic and acidic residues" evidence="1">
    <location>
        <begin position="214"/>
        <end position="223"/>
    </location>
</feature>
<feature type="region of interest" description="Disordered" evidence="1">
    <location>
        <begin position="350"/>
        <end position="398"/>
    </location>
</feature>
<reference evidence="3" key="1">
    <citation type="submission" date="2015-09" db="EMBL/GenBank/DDBJ databases">
        <authorList>
            <consortium name="Pathogen Informatics"/>
        </authorList>
    </citation>
    <scope>NUCLEOTIDE SEQUENCE [LARGE SCALE GENOMIC DNA]</scope>
    <source>
        <strain evidence="3">Lake Konstanz</strain>
    </source>
</reference>